<accession>A0A6G4WT14</accession>
<evidence type="ECO:0000313" key="3">
    <source>
        <dbReference type="Proteomes" id="UP000477722"/>
    </source>
</evidence>
<protein>
    <submittedName>
        <fullName evidence="2">ABC transporter</fullName>
    </submittedName>
</protein>
<evidence type="ECO:0000313" key="2">
    <source>
        <dbReference type="EMBL" id="NGO68248.1"/>
    </source>
</evidence>
<feature type="transmembrane region" description="Helical" evidence="1">
    <location>
        <begin position="157"/>
        <end position="175"/>
    </location>
</feature>
<dbReference type="AlphaFoldDB" id="A0A6G4WT14"/>
<comment type="caution">
    <text evidence="2">The sequence shown here is derived from an EMBL/GenBank/DDBJ whole genome shotgun (WGS) entry which is preliminary data.</text>
</comment>
<gene>
    <name evidence="2" type="ORF">G5C65_07755</name>
</gene>
<keyword evidence="1" id="KW-0472">Membrane</keyword>
<dbReference type="EMBL" id="JAAKZZ010000050">
    <property type="protein sequence ID" value="NGO68248.1"/>
    <property type="molecule type" value="Genomic_DNA"/>
</dbReference>
<name>A0A6G4WT14_9ACTN</name>
<evidence type="ECO:0000256" key="1">
    <source>
        <dbReference type="SAM" id="Phobius"/>
    </source>
</evidence>
<feature type="transmembrane region" description="Helical" evidence="1">
    <location>
        <begin position="128"/>
        <end position="148"/>
    </location>
</feature>
<feature type="transmembrane region" description="Helical" evidence="1">
    <location>
        <begin position="18"/>
        <end position="37"/>
    </location>
</feature>
<reference evidence="2 3" key="1">
    <citation type="submission" date="2020-02" db="EMBL/GenBank/DDBJ databases">
        <title>Whole-genome analyses of novel actinobacteria.</title>
        <authorList>
            <person name="Sahin N."/>
            <person name="Tatar D."/>
        </authorList>
    </citation>
    <scope>NUCLEOTIDE SEQUENCE [LARGE SCALE GENOMIC DNA]</scope>
    <source>
        <strain evidence="2 3">SB3404</strain>
    </source>
</reference>
<organism evidence="2 3">
    <name type="scientific">Streptomyces boncukensis</name>
    <dbReference type="NCBI Taxonomy" id="2711219"/>
    <lineage>
        <taxon>Bacteria</taxon>
        <taxon>Bacillati</taxon>
        <taxon>Actinomycetota</taxon>
        <taxon>Actinomycetes</taxon>
        <taxon>Kitasatosporales</taxon>
        <taxon>Streptomycetaceae</taxon>
        <taxon>Streptomyces</taxon>
    </lineage>
</organism>
<dbReference type="Proteomes" id="UP000477722">
    <property type="component" value="Unassembled WGS sequence"/>
</dbReference>
<feature type="transmembrane region" description="Helical" evidence="1">
    <location>
        <begin position="82"/>
        <end position="108"/>
    </location>
</feature>
<feature type="transmembrane region" description="Helical" evidence="1">
    <location>
        <begin position="195"/>
        <end position="218"/>
    </location>
</feature>
<keyword evidence="1" id="KW-1133">Transmembrane helix</keyword>
<keyword evidence="1" id="KW-0812">Transmembrane</keyword>
<sequence length="222" mass="21396">MSALVRYQFALLLRSQRWLPPLLVYAGLFGVGVRAGQPVLDSLGYAAAVLLPVAAWLVRLCATAEPDAARHCGVAAAGAVRVQLGGVLAGGAAAGVLGLAATAAVLLLGDAHSTDGRVSVPLLPAAGAGVLAVAACVLAGAGVGALCARPVLRARGWGVLATVGGVVLVLAARASPARAAVSGLTSGSGTGTVPASWGALLGAAAFAACAVGLSLLAASRRG</sequence>
<feature type="transmembrane region" description="Helical" evidence="1">
    <location>
        <begin position="43"/>
        <end position="62"/>
    </location>
</feature>
<keyword evidence="3" id="KW-1185">Reference proteome</keyword>
<proteinExistence type="predicted"/>